<feature type="compositionally biased region" description="Basic and acidic residues" evidence="1">
    <location>
        <begin position="105"/>
        <end position="118"/>
    </location>
</feature>
<feature type="compositionally biased region" description="Polar residues" evidence="1">
    <location>
        <begin position="205"/>
        <end position="216"/>
    </location>
</feature>
<protein>
    <submittedName>
        <fullName evidence="2">Uncharacterized protein</fullName>
    </submittedName>
</protein>
<proteinExistence type="predicted"/>
<dbReference type="AlphaFoldDB" id="A0A0B1TKB5"/>
<dbReference type="OrthoDB" id="10484053at2759"/>
<name>A0A0B1TKB5_OESDE</name>
<feature type="region of interest" description="Disordered" evidence="1">
    <location>
        <begin position="184"/>
        <end position="216"/>
    </location>
</feature>
<reference evidence="2 3" key="1">
    <citation type="submission" date="2014-03" db="EMBL/GenBank/DDBJ databases">
        <title>Draft genome of the hookworm Oesophagostomum dentatum.</title>
        <authorList>
            <person name="Mitreva M."/>
        </authorList>
    </citation>
    <scope>NUCLEOTIDE SEQUENCE [LARGE SCALE GENOMIC DNA]</scope>
    <source>
        <strain evidence="2 3">OD-Hann</strain>
    </source>
</reference>
<organism evidence="2 3">
    <name type="scientific">Oesophagostomum dentatum</name>
    <name type="common">Nodular worm</name>
    <dbReference type="NCBI Taxonomy" id="61180"/>
    <lineage>
        <taxon>Eukaryota</taxon>
        <taxon>Metazoa</taxon>
        <taxon>Ecdysozoa</taxon>
        <taxon>Nematoda</taxon>
        <taxon>Chromadorea</taxon>
        <taxon>Rhabditida</taxon>
        <taxon>Rhabditina</taxon>
        <taxon>Rhabditomorpha</taxon>
        <taxon>Strongyloidea</taxon>
        <taxon>Strongylidae</taxon>
        <taxon>Oesophagostomum</taxon>
    </lineage>
</organism>
<keyword evidence="3" id="KW-1185">Reference proteome</keyword>
<dbReference type="EMBL" id="KN549824">
    <property type="protein sequence ID" value="KHJ95865.1"/>
    <property type="molecule type" value="Genomic_DNA"/>
</dbReference>
<evidence type="ECO:0000313" key="3">
    <source>
        <dbReference type="Proteomes" id="UP000053660"/>
    </source>
</evidence>
<feature type="region of interest" description="Disordered" evidence="1">
    <location>
        <begin position="35"/>
        <end position="54"/>
    </location>
</feature>
<evidence type="ECO:0000313" key="2">
    <source>
        <dbReference type="EMBL" id="KHJ95865.1"/>
    </source>
</evidence>
<gene>
    <name evidence="2" type="ORF">OESDEN_04180</name>
</gene>
<feature type="region of interest" description="Disordered" evidence="1">
    <location>
        <begin position="105"/>
        <end position="151"/>
    </location>
</feature>
<dbReference type="Proteomes" id="UP000053660">
    <property type="component" value="Unassembled WGS sequence"/>
</dbReference>
<feature type="compositionally biased region" description="Basic and acidic residues" evidence="1">
    <location>
        <begin position="184"/>
        <end position="204"/>
    </location>
</feature>
<evidence type="ECO:0000256" key="1">
    <source>
        <dbReference type="SAM" id="MobiDB-lite"/>
    </source>
</evidence>
<sequence length="216" mass="25241">MDADEKMKMLNKEQEKVINQMKQHQQEMEQEMKVLREEVSGHRSSQQDSDSIVEKMKVDVQKKDEAISLMEAEINEKKNLLVDKEHQLEEKEAKINALEEKLKTSATQHEEEMKRLQEEMSSNVEAQEEEEKAETSCMEIQTDPVKPPSPVQIVDLAREKELKSRIAELEHALEMKNDLIEKLHEQIPDKSAEDISMKKKDRSEPTGTQRYRSIRT</sequence>
<accession>A0A0B1TKB5</accession>